<keyword evidence="2" id="KW-1185">Reference proteome</keyword>
<dbReference type="EMBL" id="JAGYWB010000011">
    <property type="protein sequence ID" value="KAI0505083.1"/>
    <property type="molecule type" value="Genomic_DNA"/>
</dbReference>
<gene>
    <name evidence="1" type="ORF">KFK09_016040</name>
</gene>
<name>A0A8T3B903_DENNO</name>
<reference evidence="1" key="1">
    <citation type="journal article" date="2022" name="Front. Genet.">
        <title>Chromosome-Scale Assembly of the Dendrobium nobile Genome Provides Insights Into the Molecular Mechanism of the Biosynthesis of the Medicinal Active Ingredient of Dendrobium.</title>
        <authorList>
            <person name="Xu Q."/>
            <person name="Niu S.-C."/>
            <person name="Li K.-L."/>
            <person name="Zheng P.-J."/>
            <person name="Zhang X.-J."/>
            <person name="Jia Y."/>
            <person name="Liu Y."/>
            <person name="Niu Y.-X."/>
            <person name="Yu L.-H."/>
            <person name="Chen D.-F."/>
            <person name="Zhang G.-Q."/>
        </authorList>
    </citation>
    <scope>NUCLEOTIDE SEQUENCE</scope>
    <source>
        <tissue evidence="1">Leaf</tissue>
    </source>
</reference>
<protein>
    <submittedName>
        <fullName evidence="1">Uncharacterized protein</fullName>
    </submittedName>
</protein>
<comment type="caution">
    <text evidence="1">The sequence shown here is derived from an EMBL/GenBank/DDBJ whole genome shotgun (WGS) entry which is preliminary data.</text>
</comment>
<dbReference type="Proteomes" id="UP000829196">
    <property type="component" value="Unassembled WGS sequence"/>
</dbReference>
<organism evidence="1 2">
    <name type="scientific">Dendrobium nobile</name>
    <name type="common">Orchid</name>
    <dbReference type="NCBI Taxonomy" id="94219"/>
    <lineage>
        <taxon>Eukaryota</taxon>
        <taxon>Viridiplantae</taxon>
        <taxon>Streptophyta</taxon>
        <taxon>Embryophyta</taxon>
        <taxon>Tracheophyta</taxon>
        <taxon>Spermatophyta</taxon>
        <taxon>Magnoliopsida</taxon>
        <taxon>Liliopsida</taxon>
        <taxon>Asparagales</taxon>
        <taxon>Orchidaceae</taxon>
        <taxon>Epidendroideae</taxon>
        <taxon>Malaxideae</taxon>
        <taxon>Dendrobiinae</taxon>
        <taxon>Dendrobium</taxon>
    </lineage>
</organism>
<accession>A0A8T3B903</accession>
<evidence type="ECO:0000313" key="2">
    <source>
        <dbReference type="Proteomes" id="UP000829196"/>
    </source>
</evidence>
<proteinExistence type="predicted"/>
<sequence length="90" mass="10103">MKHLHKLERMVKKFSCACPIEKKVTKKKKKRLTNCPRQLLGCLSSLPGCPRRKLPGQPVSTALASPRRPLSLGYPRMLALPRLPLTNCDA</sequence>
<dbReference type="AlphaFoldDB" id="A0A8T3B903"/>
<evidence type="ECO:0000313" key="1">
    <source>
        <dbReference type="EMBL" id="KAI0505083.1"/>
    </source>
</evidence>